<comment type="similarity">
    <text evidence="3">Belongs to the HAD-like hydrolase superfamily. SerB family.</text>
</comment>
<dbReference type="InParanoid" id="G0V744"/>
<dbReference type="CDD" id="cd07500">
    <property type="entry name" value="HAD_PSP"/>
    <property type="match status" value="1"/>
</dbReference>
<evidence type="ECO:0000256" key="2">
    <source>
        <dbReference type="ARBA" id="ARBA00005135"/>
    </source>
</evidence>
<reference key="2">
    <citation type="submission" date="2011-08" db="EMBL/GenBank/DDBJ databases">
        <title>Genome sequence of Naumovozyma castellii.</title>
        <authorList>
            <person name="Gordon J.L."/>
            <person name="Armisen D."/>
            <person name="Proux-Wera E."/>
            <person name="OhEigeartaigh S.S."/>
            <person name="Byrne K.P."/>
            <person name="Wolfe K.H."/>
        </authorList>
    </citation>
    <scope>NUCLEOTIDE SEQUENCE</scope>
    <source>
        <strain>Type strain:CBS 4309</strain>
    </source>
</reference>
<evidence type="ECO:0000256" key="10">
    <source>
        <dbReference type="ARBA" id="ARBA00031693"/>
    </source>
</evidence>
<dbReference type="InterPro" id="IPR050582">
    <property type="entry name" value="HAD-like_SerB"/>
</dbReference>
<dbReference type="EMBL" id="HE576752">
    <property type="protein sequence ID" value="CCC67292.1"/>
    <property type="molecule type" value="Genomic_DNA"/>
</dbReference>
<dbReference type="OMA" id="LSMFKHA"/>
<dbReference type="PANTHER" id="PTHR43344:SF2">
    <property type="entry name" value="PHOSPHOSERINE PHOSPHATASE"/>
    <property type="match status" value="1"/>
</dbReference>
<comment type="cofactor">
    <cofactor evidence="1">
        <name>Mg(2+)</name>
        <dbReference type="ChEBI" id="CHEBI:18420"/>
    </cofactor>
</comment>
<gene>
    <name evidence="12" type="primary">NCAS0A07340</name>
    <name evidence="12" type="ordered locus">NCAS_0A07340</name>
</gene>
<dbReference type="KEGG" id="ncs:NCAS_0A07340"/>
<evidence type="ECO:0000256" key="1">
    <source>
        <dbReference type="ARBA" id="ARBA00001946"/>
    </source>
</evidence>
<dbReference type="InterPro" id="IPR036412">
    <property type="entry name" value="HAD-like_sf"/>
</dbReference>
<dbReference type="GO" id="GO:0005737">
    <property type="term" value="C:cytoplasm"/>
    <property type="evidence" value="ECO:0007669"/>
    <property type="project" value="TreeGrafter"/>
</dbReference>
<dbReference type="SFLD" id="SFLDF00029">
    <property type="entry name" value="phosphoserine_phosphatase"/>
    <property type="match status" value="1"/>
</dbReference>
<dbReference type="SFLD" id="SFLDG01137">
    <property type="entry name" value="C1.6.1:_Phosphoserine_Phosphat"/>
    <property type="match status" value="1"/>
</dbReference>
<dbReference type="NCBIfam" id="TIGR00338">
    <property type="entry name" value="serB"/>
    <property type="match status" value="1"/>
</dbReference>
<dbReference type="Proteomes" id="UP000001640">
    <property type="component" value="Chromosome 1"/>
</dbReference>
<dbReference type="AlphaFoldDB" id="G0V744"/>
<dbReference type="STRING" id="1064592.G0V744"/>
<organism evidence="12 13">
    <name type="scientific">Naumovozyma castellii</name>
    <name type="common">Yeast</name>
    <name type="synonym">Saccharomyces castellii</name>
    <dbReference type="NCBI Taxonomy" id="27288"/>
    <lineage>
        <taxon>Eukaryota</taxon>
        <taxon>Fungi</taxon>
        <taxon>Dikarya</taxon>
        <taxon>Ascomycota</taxon>
        <taxon>Saccharomycotina</taxon>
        <taxon>Saccharomycetes</taxon>
        <taxon>Saccharomycetales</taxon>
        <taxon>Saccharomycetaceae</taxon>
        <taxon>Naumovozyma</taxon>
    </lineage>
</organism>
<dbReference type="FunCoup" id="G0V744">
    <property type="interactions" value="593"/>
</dbReference>
<dbReference type="PANTHER" id="PTHR43344">
    <property type="entry name" value="PHOSPHOSERINE PHOSPHATASE"/>
    <property type="match status" value="1"/>
</dbReference>
<evidence type="ECO:0000256" key="3">
    <source>
        <dbReference type="ARBA" id="ARBA00009184"/>
    </source>
</evidence>
<evidence type="ECO:0000256" key="11">
    <source>
        <dbReference type="PIRSR" id="PIRSR604469-1"/>
    </source>
</evidence>
<evidence type="ECO:0000256" key="5">
    <source>
        <dbReference type="ARBA" id="ARBA00022605"/>
    </source>
</evidence>
<dbReference type="GeneID" id="96900771"/>
<dbReference type="InterPro" id="IPR023214">
    <property type="entry name" value="HAD_sf"/>
</dbReference>
<keyword evidence="9" id="KW-0718">Serine biosynthesis</keyword>
<comment type="pathway">
    <text evidence="2">Amino-acid biosynthesis; L-serine biosynthesis; L-serine from 3-phospho-D-glycerate: step 3/3.</text>
</comment>
<keyword evidence="13" id="KW-1185">Reference proteome</keyword>
<dbReference type="GO" id="GO:0036424">
    <property type="term" value="F:L-phosphoserine phosphatase activity"/>
    <property type="evidence" value="ECO:0007669"/>
    <property type="project" value="EnsemblFungi"/>
</dbReference>
<keyword evidence="5" id="KW-0028">Amino-acid biosynthesis</keyword>
<feature type="active site" description="Proton donor" evidence="11">
    <location>
        <position position="101"/>
    </location>
</feature>
<evidence type="ECO:0000256" key="6">
    <source>
        <dbReference type="ARBA" id="ARBA00022723"/>
    </source>
</evidence>
<dbReference type="SFLD" id="SFLDG01136">
    <property type="entry name" value="C1.6:_Phosphoserine_Phosphatas"/>
    <property type="match status" value="1"/>
</dbReference>
<evidence type="ECO:0000256" key="9">
    <source>
        <dbReference type="ARBA" id="ARBA00023299"/>
    </source>
</evidence>
<dbReference type="HOGENOM" id="CLU_036368_4_0_1"/>
<evidence type="ECO:0000313" key="13">
    <source>
        <dbReference type="Proteomes" id="UP000001640"/>
    </source>
</evidence>
<dbReference type="InterPro" id="IPR004469">
    <property type="entry name" value="PSP"/>
</dbReference>
<dbReference type="GO" id="GO:0006564">
    <property type="term" value="P:L-serine biosynthetic process"/>
    <property type="evidence" value="ECO:0007669"/>
    <property type="project" value="UniProtKB-KW"/>
</dbReference>
<keyword evidence="8" id="KW-0460">Magnesium</keyword>
<evidence type="ECO:0000313" key="12">
    <source>
        <dbReference type="EMBL" id="CCC67292.1"/>
    </source>
</evidence>
<evidence type="ECO:0000256" key="8">
    <source>
        <dbReference type="ARBA" id="ARBA00022842"/>
    </source>
</evidence>
<dbReference type="OrthoDB" id="27226at2759"/>
<dbReference type="SFLD" id="SFLDS00003">
    <property type="entry name" value="Haloacid_Dehalogenase"/>
    <property type="match status" value="1"/>
</dbReference>
<keyword evidence="7" id="KW-0378">Hydrolase</keyword>
<dbReference type="Pfam" id="PF00702">
    <property type="entry name" value="Hydrolase"/>
    <property type="match status" value="1"/>
</dbReference>
<name>G0V744_NAUCA</name>
<dbReference type="Gene3D" id="3.40.50.1000">
    <property type="entry name" value="HAD superfamily/HAD-like"/>
    <property type="match status" value="1"/>
</dbReference>
<dbReference type="NCBIfam" id="TIGR01488">
    <property type="entry name" value="HAD-SF-IB"/>
    <property type="match status" value="1"/>
</dbReference>
<dbReference type="SUPFAM" id="SSF56784">
    <property type="entry name" value="HAD-like"/>
    <property type="match status" value="1"/>
</dbReference>
<sequence>MTNSEKIVITLIAHGSKLSAELVQQLSRDIENTLRCQIKDTKPLSDRALDIYLEDVVSSTVEETRGLLSPFIEANSEIVDIIVQRNDQYRKNKKVVVFDMDSTLIYQEVIELIAAYADVEPQVKAITDRAMNNEIDFKESLRERVALLEGLKIDTLYDEIKGKLKITKGVHELCKVLSAEGSKLAVLSGGFIQFASFIAKELKFDVAKANTLEMDTEGKLTGKVLGDIVDGQCKAETLLELCEKYQCPVEASCMVGDGGNDLPAMSVAGFGIAWNAKPRVQKAAPCRLNTDSLRDALYIFGYTDSEIESIISKGN</sequence>
<dbReference type="GO" id="GO:0000287">
    <property type="term" value="F:magnesium ion binding"/>
    <property type="evidence" value="ECO:0007669"/>
    <property type="project" value="TreeGrafter"/>
</dbReference>
<keyword evidence="6" id="KW-0479">Metal-binding</keyword>
<evidence type="ECO:0000256" key="7">
    <source>
        <dbReference type="ARBA" id="ARBA00022801"/>
    </source>
</evidence>
<dbReference type="EC" id="3.1.3.3" evidence="4"/>
<feature type="active site" description="Nucleophile" evidence="11">
    <location>
        <position position="99"/>
    </location>
</feature>
<accession>G0V744</accession>
<proteinExistence type="inferred from homology"/>
<dbReference type="UniPathway" id="UPA00135">
    <property type="reaction ID" value="UER00198"/>
</dbReference>
<protein>
    <recommendedName>
        <fullName evidence="4">phosphoserine phosphatase</fullName>
        <ecNumber evidence="4">3.1.3.3</ecNumber>
    </recommendedName>
    <alternativeName>
        <fullName evidence="10">O-phosphoserine phosphohydrolase</fullName>
    </alternativeName>
</protein>
<reference evidence="12 13" key="1">
    <citation type="journal article" date="2011" name="Proc. Natl. Acad. Sci. U.S.A.">
        <title>Evolutionary erosion of yeast sex chromosomes by mating-type switching accidents.</title>
        <authorList>
            <person name="Gordon J.L."/>
            <person name="Armisen D."/>
            <person name="Proux-Wera E."/>
            <person name="Oheigeartaigh S.S."/>
            <person name="Byrne K.P."/>
            <person name="Wolfe K.H."/>
        </authorList>
    </citation>
    <scope>NUCLEOTIDE SEQUENCE [LARGE SCALE GENOMIC DNA]</scope>
    <source>
        <strain evidence="13">ATCC 76901 / BCRC 22586 / CBS 4309 / NBRC 1992 / NRRL Y-12630</strain>
    </source>
</reference>
<dbReference type="RefSeq" id="XP_003673673.1">
    <property type="nucleotide sequence ID" value="XM_003673625.1"/>
</dbReference>
<dbReference type="eggNOG" id="KOG1615">
    <property type="taxonomic scope" value="Eukaryota"/>
</dbReference>
<evidence type="ECO:0000256" key="4">
    <source>
        <dbReference type="ARBA" id="ARBA00012640"/>
    </source>
</evidence>